<dbReference type="GO" id="GO:0032259">
    <property type="term" value="P:methylation"/>
    <property type="evidence" value="ECO:0007669"/>
    <property type="project" value="UniProtKB-KW"/>
</dbReference>
<evidence type="ECO:0000256" key="1">
    <source>
        <dbReference type="ARBA" id="ARBA00022603"/>
    </source>
</evidence>
<dbReference type="EMBL" id="LCJB01000042">
    <property type="protein sequence ID" value="KKT69905.1"/>
    <property type="molecule type" value="Genomic_DNA"/>
</dbReference>
<evidence type="ECO:0000313" key="6">
    <source>
        <dbReference type="Proteomes" id="UP000034154"/>
    </source>
</evidence>
<protein>
    <submittedName>
        <fullName evidence="5">Release factor glutamine methyltransferase</fullName>
    </submittedName>
</protein>
<reference evidence="5 6" key="1">
    <citation type="journal article" date="2015" name="Nature">
        <title>rRNA introns, odd ribosomes, and small enigmatic genomes across a large radiation of phyla.</title>
        <authorList>
            <person name="Brown C.T."/>
            <person name="Hug L.A."/>
            <person name="Thomas B.C."/>
            <person name="Sharon I."/>
            <person name="Castelle C.J."/>
            <person name="Singh A."/>
            <person name="Wilkins M.J."/>
            <person name="Williams K.H."/>
            <person name="Banfield J.F."/>
        </authorList>
    </citation>
    <scope>NUCLEOTIDE SEQUENCE [LARGE SCALE GENOMIC DNA]</scope>
</reference>
<dbReference type="Pfam" id="PF17827">
    <property type="entry name" value="PrmC_N"/>
    <property type="match status" value="1"/>
</dbReference>
<accession>A0A0G1JF15</accession>
<dbReference type="InterPro" id="IPR004556">
    <property type="entry name" value="HemK-like"/>
</dbReference>
<dbReference type="GO" id="GO:0008276">
    <property type="term" value="F:protein methyltransferase activity"/>
    <property type="evidence" value="ECO:0007669"/>
    <property type="project" value="InterPro"/>
</dbReference>
<dbReference type="NCBIfam" id="TIGR03534">
    <property type="entry name" value="RF_mod_PrmC"/>
    <property type="match status" value="1"/>
</dbReference>
<keyword evidence="1 5" id="KW-0489">Methyltransferase</keyword>
<dbReference type="PATRIC" id="fig|1619000.3.peg.687"/>
<name>A0A0G1JF15_9BACT</name>
<dbReference type="InterPro" id="IPR029063">
    <property type="entry name" value="SAM-dependent_MTases_sf"/>
</dbReference>
<feature type="domain" description="Release factor glutamine methyltransferase N-terminal" evidence="4">
    <location>
        <begin position="5"/>
        <end position="78"/>
    </location>
</feature>
<organism evidence="5 6">
    <name type="scientific">Candidatus Uhrbacteria bacterium GW2011_GWF2_44_350</name>
    <dbReference type="NCBI Taxonomy" id="1619000"/>
    <lineage>
        <taxon>Bacteria</taxon>
        <taxon>Candidatus Uhriibacteriota</taxon>
    </lineage>
</organism>
<evidence type="ECO:0000256" key="2">
    <source>
        <dbReference type="ARBA" id="ARBA00022679"/>
    </source>
</evidence>
<keyword evidence="3" id="KW-0949">S-adenosyl-L-methionine</keyword>
<dbReference type="InterPro" id="IPR040758">
    <property type="entry name" value="PrmC_N"/>
</dbReference>
<dbReference type="CDD" id="cd02440">
    <property type="entry name" value="AdoMet_MTases"/>
    <property type="match status" value="1"/>
</dbReference>
<dbReference type="Proteomes" id="UP000034154">
    <property type="component" value="Unassembled WGS sequence"/>
</dbReference>
<dbReference type="InterPro" id="IPR050320">
    <property type="entry name" value="N5-glutamine_MTase"/>
</dbReference>
<dbReference type="PANTHER" id="PTHR18895:SF74">
    <property type="entry name" value="MTRF1L RELEASE FACTOR GLUTAMINE METHYLTRANSFERASE"/>
    <property type="match status" value="1"/>
</dbReference>
<dbReference type="InterPro" id="IPR019874">
    <property type="entry name" value="RF_methyltr_PrmC"/>
</dbReference>
<dbReference type="Gene3D" id="3.40.50.150">
    <property type="entry name" value="Vaccinia Virus protein VP39"/>
    <property type="match status" value="1"/>
</dbReference>
<dbReference type="Pfam" id="PF06325">
    <property type="entry name" value="PrmA"/>
    <property type="match status" value="1"/>
</dbReference>
<dbReference type="SUPFAM" id="SSF53335">
    <property type="entry name" value="S-adenosyl-L-methionine-dependent methyltransferases"/>
    <property type="match status" value="1"/>
</dbReference>
<gene>
    <name evidence="5" type="ORF">UW63_C0042G0002</name>
</gene>
<comment type="caution">
    <text evidence="5">The sequence shown here is derived from an EMBL/GenBank/DDBJ whole genome shotgun (WGS) entry which is preliminary data.</text>
</comment>
<dbReference type="Gene3D" id="1.10.8.10">
    <property type="entry name" value="DNA helicase RuvA subunit, C-terminal domain"/>
    <property type="match status" value="1"/>
</dbReference>
<proteinExistence type="predicted"/>
<evidence type="ECO:0000313" key="5">
    <source>
        <dbReference type="EMBL" id="KKT69905.1"/>
    </source>
</evidence>
<evidence type="ECO:0000256" key="3">
    <source>
        <dbReference type="ARBA" id="ARBA00022691"/>
    </source>
</evidence>
<evidence type="ECO:0000259" key="4">
    <source>
        <dbReference type="Pfam" id="PF17827"/>
    </source>
</evidence>
<dbReference type="NCBIfam" id="TIGR00536">
    <property type="entry name" value="hemK_fam"/>
    <property type="match status" value="1"/>
</dbReference>
<dbReference type="AlphaFoldDB" id="A0A0G1JF15"/>
<keyword evidence="2 5" id="KW-0808">Transferase</keyword>
<dbReference type="PANTHER" id="PTHR18895">
    <property type="entry name" value="HEMK METHYLTRANSFERASE"/>
    <property type="match status" value="1"/>
</dbReference>
<sequence>MTIIETLKWASEKLKHESKDPSDSSILDAQILLAAVLKTPTSKLFLNFNNQLKDEDLEKFRQFIKRRLNREPIAYIVGEKEFYKRKFFVNPHTLIPRPATETLVEAAIKIAKQDKKQILFTDIGTGSGAIAITLAAETKLPVIAVDIDPTTLAVARKNAVDNQVEDLIDLRLGSLLAPLVKIFETLKKTNETPFDHLIVCANLPYLATEQWKKTAPDVYLFEPKLALEAGADGLDLYWQLLRDLKKNRELFPFQLSLLIEIGPDQKEKTAAIIKRNFPDFKIIVLKDLDGFERVVVATDK</sequence>